<dbReference type="InterPro" id="IPR001584">
    <property type="entry name" value="Integrase_cat-core"/>
</dbReference>
<dbReference type="PANTHER" id="PTHR37984:SF5">
    <property type="entry name" value="PROTEIN NYNRIN-LIKE"/>
    <property type="match status" value="1"/>
</dbReference>
<dbReference type="InterPro" id="IPR050951">
    <property type="entry name" value="Retrovirus_Pol_polyprotein"/>
</dbReference>
<dbReference type="PROSITE" id="PS50994">
    <property type="entry name" value="INTEGRASE"/>
    <property type="match status" value="1"/>
</dbReference>
<protein>
    <recommendedName>
        <fullName evidence="2">Integrase catalytic domain-containing protein</fullName>
    </recommendedName>
</protein>
<dbReference type="Gene3D" id="3.30.420.10">
    <property type="entry name" value="Ribonuclease H-like superfamily/Ribonuclease H"/>
    <property type="match status" value="1"/>
</dbReference>
<gene>
    <name evidence="3" type="ORF">O181_121491</name>
</gene>
<evidence type="ECO:0000313" key="4">
    <source>
        <dbReference type="Proteomes" id="UP000765509"/>
    </source>
</evidence>
<dbReference type="Proteomes" id="UP000765509">
    <property type="component" value="Unassembled WGS sequence"/>
</dbReference>
<evidence type="ECO:0000259" key="2">
    <source>
        <dbReference type="PROSITE" id="PS50994"/>
    </source>
</evidence>
<dbReference type="InterPro" id="IPR012337">
    <property type="entry name" value="RNaseH-like_sf"/>
</dbReference>
<dbReference type="EMBL" id="AVOT02110817">
    <property type="protein sequence ID" value="MBW0581776.1"/>
    <property type="molecule type" value="Genomic_DNA"/>
</dbReference>
<name>A0A9Q3KJQ8_9BASI</name>
<dbReference type="InterPro" id="IPR036397">
    <property type="entry name" value="RNaseH_sf"/>
</dbReference>
<feature type="domain" description="Integrase catalytic" evidence="2">
    <location>
        <begin position="1"/>
        <end position="161"/>
    </location>
</feature>
<dbReference type="GO" id="GO:0003723">
    <property type="term" value="F:RNA binding"/>
    <property type="evidence" value="ECO:0007669"/>
    <property type="project" value="UniProtKB-KW"/>
</dbReference>
<dbReference type="GO" id="GO:0005634">
    <property type="term" value="C:nucleus"/>
    <property type="evidence" value="ECO:0007669"/>
    <property type="project" value="UniProtKB-ARBA"/>
</dbReference>
<dbReference type="AlphaFoldDB" id="A0A9Q3KJQ8"/>
<keyword evidence="4" id="KW-1185">Reference proteome</keyword>
<organism evidence="3 4">
    <name type="scientific">Austropuccinia psidii MF-1</name>
    <dbReference type="NCBI Taxonomy" id="1389203"/>
    <lineage>
        <taxon>Eukaryota</taxon>
        <taxon>Fungi</taxon>
        <taxon>Dikarya</taxon>
        <taxon>Basidiomycota</taxon>
        <taxon>Pucciniomycotina</taxon>
        <taxon>Pucciniomycetes</taxon>
        <taxon>Pucciniales</taxon>
        <taxon>Sphaerophragmiaceae</taxon>
        <taxon>Austropuccinia</taxon>
    </lineage>
</organism>
<dbReference type="SUPFAM" id="SSF53098">
    <property type="entry name" value="Ribonuclease H-like"/>
    <property type="match status" value="1"/>
</dbReference>
<accession>A0A9Q3KJQ8</accession>
<keyword evidence="1" id="KW-0694">RNA-binding</keyword>
<evidence type="ECO:0000256" key="1">
    <source>
        <dbReference type="ARBA" id="ARBA00022884"/>
    </source>
</evidence>
<sequence>MDWVTALPPGGDKSYNACLFIVDRYSKTTIFLPCHQDDTAMHTVLLISNRVISHTGLFKNIISDRDPKFTSALWTNLHMILGTKLSFSTAYHPQTDGLAERMIKTLEDMRRRFRSYGLELKDSDGFTHDWCTLIPELELAYKTSIHSSTSKTPVMLEKGWNPELPVDTLKKDLVDIHPNASSFKLLLDKVRHHAKQSMNDAFEYAKQKWDKSHKNPELKVGDLILVSTLHFNNIKVS</sequence>
<reference evidence="3" key="1">
    <citation type="submission" date="2021-03" db="EMBL/GenBank/DDBJ databases">
        <title>Draft genome sequence of rust myrtle Austropuccinia psidii MF-1, a brazilian biotype.</title>
        <authorList>
            <person name="Quecine M.C."/>
            <person name="Pachon D.M.R."/>
            <person name="Bonatelli M.L."/>
            <person name="Correr F.H."/>
            <person name="Franceschini L.M."/>
            <person name="Leite T.F."/>
            <person name="Margarido G.R.A."/>
            <person name="Almeida C.A."/>
            <person name="Ferrarezi J.A."/>
            <person name="Labate C.A."/>
        </authorList>
    </citation>
    <scope>NUCLEOTIDE SEQUENCE</scope>
    <source>
        <strain evidence="3">MF-1</strain>
    </source>
</reference>
<evidence type="ECO:0000313" key="3">
    <source>
        <dbReference type="EMBL" id="MBW0581776.1"/>
    </source>
</evidence>
<dbReference type="PANTHER" id="PTHR37984">
    <property type="entry name" value="PROTEIN CBG26694"/>
    <property type="match status" value="1"/>
</dbReference>
<comment type="caution">
    <text evidence="3">The sequence shown here is derived from an EMBL/GenBank/DDBJ whole genome shotgun (WGS) entry which is preliminary data.</text>
</comment>
<proteinExistence type="predicted"/>
<dbReference type="GO" id="GO:0015074">
    <property type="term" value="P:DNA integration"/>
    <property type="evidence" value="ECO:0007669"/>
    <property type="project" value="InterPro"/>
</dbReference>